<dbReference type="STRING" id="1423776.FD04_GL001345"/>
<accession>A0A0R1LWI6</accession>
<protein>
    <submittedName>
        <fullName evidence="1">Uncharacterized protein</fullName>
    </submittedName>
</protein>
<sequence>MVQQFNLVTDPWIKVLELETGEEQTVSLTTLFEHAQQYRQLAGEMKTQDLVIMRLLLAVLHTVYSRFDANNEPYSWLELDSDSMQVKAAVDDFAYQPDDLLDTWDDLYQSGKFSDVVVQYLKLYQSKFDFFGGTPFYQVTADEYDQLVPAKKKIATGTGTVSVKQINRQVSESGNTPAIFSPKVAEFKDQITIPELVRWLISYQNFTGVTDKTKIEMEEKFSNPAGWLYRLNPVFAKGQTLFDTLMLNLVLVQTDGDQIYQNQKPVWEYDTVIKYVEERKLAQAPTNLAFLYTAWSRVIHIEWQEDQPTIFSAGLPMFSSINCFLEPMTVWKIDKSDKHATVENFKPAVKGLRSLGIAMWRNFGSYVKTSEEDSQFKPGLVKWLNTLDDADIIPDAQQINLVSTALISDGNATSQAPVAEVVDDMSVSAGILFDDSDDFWPGRIMGLIDRTQKVGSDYWRFVAKIGQIRNIDSKAFANTESAKFYDRLNQPFKAWLQSLTDQDDRDKKSEEWQQALRKIVNEQTDAFMKEASPRDIKGITIVDKNDNRKLENIFTAKNQLNYWVSQDLELGKR</sequence>
<comment type="caution">
    <text evidence="1">The sequence shown here is derived from an EMBL/GenBank/DDBJ whole genome shotgun (WGS) entry which is preliminary data.</text>
</comment>
<evidence type="ECO:0000313" key="2">
    <source>
        <dbReference type="Proteomes" id="UP000051160"/>
    </source>
</evidence>
<keyword evidence="2" id="KW-1185">Reference proteome</keyword>
<organism evidence="1 2">
    <name type="scientific">Secundilactobacillus odoratitofui DSM 19909 = JCM 15043</name>
    <dbReference type="NCBI Taxonomy" id="1423776"/>
    <lineage>
        <taxon>Bacteria</taxon>
        <taxon>Bacillati</taxon>
        <taxon>Bacillota</taxon>
        <taxon>Bacilli</taxon>
        <taxon>Lactobacillales</taxon>
        <taxon>Lactobacillaceae</taxon>
        <taxon>Secundilactobacillus</taxon>
    </lineage>
</organism>
<dbReference type="RefSeq" id="WP_056948259.1">
    <property type="nucleotide sequence ID" value="NZ_AZEE01000029.1"/>
</dbReference>
<reference evidence="1 2" key="1">
    <citation type="journal article" date="2015" name="Genome Announc.">
        <title>Expanding the biotechnology potential of lactobacilli through comparative genomics of 213 strains and associated genera.</title>
        <authorList>
            <person name="Sun Z."/>
            <person name="Harris H.M."/>
            <person name="McCann A."/>
            <person name="Guo C."/>
            <person name="Argimon S."/>
            <person name="Zhang W."/>
            <person name="Yang X."/>
            <person name="Jeffery I.B."/>
            <person name="Cooney J.C."/>
            <person name="Kagawa T.F."/>
            <person name="Liu W."/>
            <person name="Song Y."/>
            <person name="Salvetti E."/>
            <person name="Wrobel A."/>
            <person name="Rasinkangas P."/>
            <person name="Parkhill J."/>
            <person name="Rea M.C."/>
            <person name="O'Sullivan O."/>
            <person name="Ritari J."/>
            <person name="Douillard F.P."/>
            <person name="Paul Ross R."/>
            <person name="Yang R."/>
            <person name="Briner A.E."/>
            <person name="Felis G.E."/>
            <person name="de Vos W.M."/>
            <person name="Barrangou R."/>
            <person name="Klaenhammer T.R."/>
            <person name="Caufield P.W."/>
            <person name="Cui Y."/>
            <person name="Zhang H."/>
            <person name="O'Toole P.W."/>
        </authorList>
    </citation>
    <scope>NUCLEOTIDE SEQUENCE [LARGE SCALE GENOMIC DNA]</scope>
    <source>
        <strain evidence="1 2">DSM 19909</strain>
    </source>
</reference>
<dbReference type="AlphaFoldDB" id="A0A0R1LWI6"/>
<name>A0A0R1LWI6_9LACO</name>
<proteinExistence type="predicted"/>
<dbReference type="Gene3D" id="1.10.132.100">
    <property type="match status" value="1"/>
</dbReference>
<gene>
    <name evidence="1" type="ORF">FD04_GL001345</name>
</gene>
<dbReference type="PATRIC" id="fig|1423776.4.peg.1363"/>
<dbReference type="InterPro" id="IPR013381">
    <property type="entry name" value="CRISPR-assoc_prot_Cse1"/>
</dbReference>
<dbReference type="Proteomes" id="UP000051160">
    <property type="component" value="Unassembled WGS sequence"/>
</dbReference>
<dbReference type="EMBL" id="AZEE01000029">
    <property type="protein sequence ID" value="KRK97329.1"/>
    <property type="molecule type" value="Genomic_DNA"/>
</dbReference>
<evidence type="ECO:0000313" key="1">
    <source>
        <dbReference type="EMBL" id="KRK97329.1"/>
    </source>
</evidence>
<dbReference type="Pfam" id="PF09481">
    <property type="entry name" value="CRISPR_Cse1"/>
    <property type="match status" value="1"/>
</dbReference>
<dbReference type="OrthoDB" id="3187690at2"/>